<accession>A0A2N8T9X5</accession>
<reference evidence="1 2" key="1">
    <citation type="submission" date="2018-01" db="EMBL/GenBank/DDBJ databases">
        <title>Denitrification phenotypes of diverse strains of Pseudomonas stutzeri.</title>
        <authorList>
            <person name="Milligan D.A."/>
            <person name="Bergaust L."/>
            <person name="Bakken L.R."/>
            <person name="Frostegard A."/>
        </authorList>
    </citation>
    <scope>NUCLEOTIDE SEQUENCE [LARGE SCALE GENOMIC DNA]</scope>
    <source>
        <strain evidence="1 2">24a75</strain>
    </source>
</reference>
<organism evidence="1 2">
    <name type="scientific">Stutzerimonas stutzeri</name>
    <name type="common">Pseudomonas stutzeri</name>
    <dbReference type="NCBI Taxonomy" id="316"/>
    <lineage>
        <taxon>Bacteria</taxon>
        <taxon>Pseudomonadati</taxon>
        <taxon>Pseudomonadota</taxon>
        <taxon>Gammaproteobacteria</taxon>
        <taxon>Pseudomonadales</taxon>
        <taxon>Pseudomonadaceae</taxon>
        <taxon>Stutzerimonas</taxon>
    </lineage>
</organism>
<dbReference type="AlphaFoldDB" id="A0A2N8T9X5"/>
<dbReference type="Proteomes" id="UP000236023">
    <property type="component" value="Unassembled WGS sequence"/>
</dbReference>
<evidence type="ECO:0000313" key="2">
    <source>
        <dbReference type="Proteomes" id="UP000236023"/>
    </source>
</evidence>
<sequence>MLYPNSRMETYSASRVSLDEPCSVRLEADRVRVEYAQDGETYAYSGTAQGEGHYQLRCEGYPECRATLHRFEGSVFLEGFWVEESGQGMWRIRLGE</sequence>
<name>A0A2N8T9X5_STUST</name>
<dbReference type="RefSeq" id="WP_102893161.1">
    <property type="nucleotide sequence ID" value="NZ_JAMOHU010000056.1"/>
</dbReference>
<dbReference type="EMBL" id="POUT01000001">
    <property type="protein sequence ID" value="PNG11485.1"/>
    <property type="molecule type" value="Genomic_DNA"/>
</dbReference>
<protein>
    <submittedName>
        <fullName evidence="1">Uncharacterized protein</fullName>
    </submittedName>
</protein>
<comment type="caution">
    <text evidence="1">The sequence shown here is derived from an EMBL/GenBank/DDBJ whole genome shotgun (WGS) entry which is preliminary data.</text>
</comment>
<proteinExistence type="predicted"/>
<evidence type="ECO:0000313" key="1">
    <source>
        <dbReference type="EMBL" id="PNG11485.1"/>
    </source>
</evidence>
<gene>
    <name evidence="1" type="ORF">CXK94_02580</name>
</gene>